<dbReference type="EMBL" id="CAJOBG010111980">
    <property type="protein sequence ID" value="CAF4743950.1"/>
    <property type="molecule type" value="Genomic_DNA"/>
</dbReference>
<protein>
    <recommendedName>
        <fullName evidence="1">Dynein heavy chain C-terminal domain-containing protein</fullName>
    </recommendedName>
</protein>
<dbReference type="Proteomes" id="UP000663866">
    <property type="component" value="Unassembled WGS sequence"/>
</dbReference>
<dbReference type="Gene3D" id="1.20.1270.280">
    <property type="match status" value="1"/>
</dbReference>
<reference evidence="2" key="1">
    <citation type="submission" date="2021-02" db="EMBL/GenBank/DDBJ databases">
        <authorList>
            <person name="Nowell W R."/>
        </authorList>
    </citation>
    <scope>NUCLEOTIDE SEQUENCE</scope>
</reference>
<feature type="domain" description="Dynein heavy chain C-terminal" evidence="1">
    <location>
        <begin position="7"/>
        <end position="44"/>
    </location>
</feature>
<organism evidence="2 3">
    <name type="scientific">Rotaria magnacalcarata</name>
    <dbReference type="NCBI Taxonomy" id="392030"/>
    <lineage>
        <taxon>Eukaryota</taxon>
        <taxon>Metazoa</taxon>
        <taxon>Spiralia</taxon>
        <taxon>Gnathifera</taxon>
        <taxon>Rotifera</taxon>
        <taxon>Eurotatoria</taxon>
        <taxon>Bdelloidea</taxon>
        <taxon>Philodinida</taxon>
        <taxon>Philodinidae</taxon>
        <taxon>Rotaria</taxon>
    </lineage>
</organism>
<sequence length="44" mass="5162">MTELFAKTEEKTPYTVVALQECERMNTLLKEMRRSLKELDSGLK</sequence>
<evidence type="ECO:0000313" key="2">
    <source>
        <dbReference type="EMBL" id="CAF4743950.1"/>
    </source>
</evidence>
<feature type="non-terminal residue" evidence="2">
    <location>
        <position position="44"/>
    </location>
</feature>
<dbReference type="InterPro" id="IPR041228">
    <property type="entry name" value="Dynein_C"/>
</dbReference>
<proteinExistence type="predicted"/>
<evidence type="ECO:0000259" key="1">
    <source>
        <dbReference type="Pfam" id="PF18199"/>
    </source>
</evidence>
<name>A0A821L1A3_9BILA</name>
<dbReference type="AlphaFoldDB" id="A0A821L1A3"/>
<gene>
    <name evidence="2" type="ORF">OVN521_LOCUS49917</name>
</gene>
<keyword evidence="3" id="KW-1185">Reference proteome</keyword>
<dbReference type="Pfam" id="PF18199">
    <property type="entry name" value="Dynein_C"/>
    <property type="match status" value="1"/>
</dbReference>
<accession>A0A821L1A3</accession>
<evidence type="ECO:0000313" key="3">
    <source>
        <dbReference type="Proteomes" id="UP000663866"/>
    </source>
</evidence>
<comment type="caution">
    <text evidence="2">The sequence shown here is derived from an EMBL/GenBank/DDBJ whole genome shotgun (WGS) entry which is preliminary data.</text>
</comment>